<evidence type="ECO:0000256" key="3">
    <source>
        <dbReference type="ARBA" id="ARBA00007705"/>
    </source>
</evidence>
<dbReference type="VEuPathDB" id="FungiDB:Malapachy_1299"/>
<accession>A0A0M9VN02</accession>
<keyword evidence="7" id="KW-0235">DNA replication</keyword>
<dbReference type="PANTHER" id="PTHR10267:SF0">
    <property type="entry name" value="DNA POLYMERASE SUBUNIT GAMMA-1"/>
    <property type="match status" value="1"/>
</dbReference>
<feature type="region of interest" description="Disordered" evidence="13">
    <location>
        <begin position="1303"/>
        <end position="1329"/>
    </location>
</feature>
<dbReference type="PANTHER" id="PTHR10267">
    <property type="entry name" value="DNA POLYMERASE SUBUNIT GAMMA-1"/>
    <property type="match status" value="1"/>
</dbReference>
<evidence type="ECO:0000256" key="10">
    <source>
        <dbReference type="ARBA" id="ARBA00023125"/>
    </source>
</evidence>
<dbReference type="GO" id="GO:0008408">
    <property type="term" value="F:3'-5' exonuclease activity"/>
    <property type="evidence" value="ECO:0007669"/>
    <property type="project" value="TreeGrafter"/>
</dbReference>
<dbReference type="EMBL" id="LGAV01000009">
    <property type="protein sequence ID" value="KOS12802.1"/>
    <property type="molecule type" value="Genomic_DNA"/>
</dbReference>
<organism evidence="15 16">
    <name type="scientific">Malassezia pachydermatis</name>
    <dbReference type="NCBI Taxonomy" id="77020"/>
    <lineage>
        <taxon>Eukaryota</taxon>
        <taxon>Fungi</taxon>
        <taxon>Dikarya</taxon>
        <taxon>Basidiomycota</taxon>
        <taxon>Ustilaginomycotina</taxon>
        <taxon>Malasseziomycetes</taxon>
        <taxon>Malasseziales</taxon>
        <taxon>Malasseziaceae</taxon>
        <taxon>Malassezia</taxon>
    </lineage>
</organism>
<dbReference type="Gene3D" id="1.10.150.20">
    <property type="entry name" value="5' to 3' exonuclease, C-terminal subdomain"/>
    <property type="match status" value="1"/>
</dbReference>
<dbReference type="InterPro" id="IPR002297">
    <property type="entry name" value="DNA-dir_DNA_pol_A_mt"/>
</dbReference>
<evidence type="ECO:0000259" key="14">
    <source>
        <dbReference type="SMART" id="SM00482"/>
    </source>
</evidence>
<keyword evidence="11" id="KW-0496">Mitochondrion</keyword>
<evidence type="ECO:0000256" key="7">
    <source>
        <dbReference type="ARBA" id="ARBA00022705"/>
    </source>
</evidence>
<dbReference type="GO" id="GO:0006264">
    <property type="term" value="P:mitochondrial DNA replication"/>
    <property type="evidence" value="ECO:0007669"/>
    <property type="project" value="InterPro"/>
</dbReference>
<dbReference type="OrthoDB" id="5588663at2759"/>
<dbReference type="SUPFAM" id="SSF56672">
    <property type="entry name" value="DNA/RNA polymerases"/>
    <property type="match status" value="1"/>
</dbReference>
<dbReference type="GO" id="GO:0003887">
    <property type="term" value="F:DNA-directed DNA polymerase activity"/>
    <property type="evidence" value="ECO:0007669"/>
    <property type="project" value="UniProtKB-KW"/>
</dbReference>
<dbReference type="InterPro" id="IPR047580">
    <property type="entry name" value="POLG_palm_dom"/>
</dbReference>
<dbReference type="GO" id="GO:0003677">
    <property type="term" value="F:DNA binding"/>
    <property type="evidence" value="ECO:0007669"/>
    <property type="project" value="UniProtKB-KW"/>
</dbReference>
<comment type="cofactor">
    <cofactor evidence="1">
        <name>Mg(2+)</name>
        <dbReference type="ChEBI" id="CHEBI:18420"/>
    </cofactor>
</comment>
<dbReference type="InterPro" id="IPR041336">
    <property type="entry name" value="DNApol_Exo"/>
</dbReference>
<evidence type="ECO:0000256" key="2">
    <source>
        <dbReference type="ARBA" id="ARBA00004173"/>
    </source>
</evidence>
<keyword evidence="6" id="KW-0548">Nucleotidyltransferase</keyword>
<keyword evidence="16" id="KW-1185">Reference proteome</keyword>
<dbReference type="SUPFAM" id="SSF53098">
    <property type="entry name" value="Ribonuclease H-like"/>
    <property type="match status" value="1"/>
</dbReference>
<dbReference type="GeneID" id="28727679"/>
<dbReference type="Pfam" id="PF18136">
    <property type="entry name" value="DNApol_Exo"/>
    <property type="match status" value="1"/>
</dbReference>
<evidence type="ECO:0000256" key="1">
    <source>
        <dbReference type="ARBA" id="ARBA00001946"/>
    </source>
</evidence>
<evidence type="ECO:0000313" key="15">
    <source>
        <dbReference type="EMBL" id="KOS12802.1"/>
    </source>
</evidence>
<reference evidence="15 16" key="1">
    <citation type="submission" date="2015-07" db="EMBL/GenBank/DDBJ databases">
        <title>Draft Genome Sequence of Malassezia furfur CBS1878 and Malassezia pachydermatis CBS1879.</title>
        <authorList>
            <person name="Triana S."/>
            <person name="Ohm R."/>
            <person name="Gonzalez A."/>
            <person name="DeCock H."/>
            <person name="Restrepo S."/>
            <person name="Celis A."/>
        </authorList>
    </citation>
    <scope>NUCLEOTIDE SEQUENCE [LARGE SCALE GENOMIC DNA]</scope>
    <source>
        <strain evidence="15 16">CBS 1879</strain>
    </source>
</reference>
<evidence type="ECO:0000256" key="5">
    <source>
        <dbReference type="ARBA" id="ARBA00022679"/>
    </source>
</evidence>
<evidence type="ECO:0000256" key="13">
    <source>
        <dbReference type="SAM" id="MobiDB-lite"/>
    </source>
</evidence>
<dbReference type="PRINTS" id="PR00867">
    <property type="entry name" value="DNAPOLG"/>
</dbReference>
<dbReference type="STRING" id="77020.A0A0M9VN02"/>
<evidence type="ECO:0000256" key="11">
    <source>
        <dbReference type="ARBA" id="ARBA00023128"/>
    </source>
</evidence>
<gene>
    <name evidence="15" type="ORF">Malapachy_1299</name>
</gene>
<dbReference type="EC" id="2.7.7.7" evidence="4"/>
<evidence type="ECO:0000256" key="8">
    <source>
        <dbReference type="ARBA" id="ARBA00022842"/>
    </source>
</evidence>
<dbReference type="InterPro" id="IPR043502">
    <property type="entry name" value="DNA/RNA_pol_sf"/>
</dbReference>
<evidence type="ECO:0000313" key="16">
    <source>
        <dbReference type="Proteomes" id="UP000037751"/>
    </source>
</evidence>
<evidence type="ECO:0000256" key="4">
    <source>
        <dbReference type="ARBA" id="ARBA00012417"/>
    </source>
</evidence>
<evidence type="ECO:0000256" key="6">
    <source>
        <dbReference type="ARBA" id="ARBA00022695"/>
    </source>
</evidence>
<evidence type="ECO:0000256" key="9">
    <source>
        <dbReference type="ARBA" id="ARBA00022932"/>
    </source>
</evidence>
<keyword evidence="5" id="KW-0808">Transferase</keyword>
<dbReference type="InterPro" id="IPR012337">
    <property type="entry name" value="RNaseH-like_sf"/>
</dbReference>
<dbReference type="Pfam" id="PF00476">
    <property type="entry name" value="DNA_pol_A"/>
    <property type="match status" value="1"/>
</dbReference>
<dbReference type="Proteomes" id="UP000037751">
    <property type="component" value="Unassembled WGS sequence"/>
</dbReference>
<proteinExistence type="inferred from homology"/>
<dbReference type="GO" id="GO:0005760">
    <property type="term" value="C:gamma DNA polymerase complex"/>
    <property type="evidence" value="ECO:0007669"/>
    <property type="project" value="InterPro"/>
</dbReference>
<comment type="caution">
    <text evidence="15">The sequence shown here is derived from an EMBL/GenBank/DDBJ whole genome shotgun (WGS) entry which is preliminary data.</text>
</comment>
<comment type="subcellular location">
    <subcellularLocation>
        <location evidence="2">Mitochondrion</location>
    </subcellularLocation>
</comment>
<name>A0A0M9VN02_9BASI</name>
<protein>
    <recommendedName>
        <fullName evidence="4">DNA-directed DNA polymerase</fullName>
        <ecNumber evidence="4">2.7.7.7</ecNumber>
    </recommendedName>
    <alternativeName>
        <fullName evidence="12">Mitochondrial DNA polymerase catalytic subunit</fullName>
    </alternativeName>
</protein>
<dbReference type="CDD" id="cd08641">
    <property type="entry name" value="DNA_pol_gammaA"/>
    <property type="match status" value="1"/>
</dbReference>
<dbReference type="Gene3D" id="3.30.420.390">
    <property type="match status" value="2"/>
</dbReference>
<sequence>MPELHAPCNPVGVQLLERHLHKQLFPASSATIGPVDPMALDVSIDHLEGHGLFASKASRPKPTSFQLPPLQGKDLGEHFWTIGRRVAHPWLEYANSLSTSHIATPPSGNQVPDPETYWTAESWHALDTTLQASVPVRPACFARTPGWTKYPFLRVQDGDIVGLGDPIPVPYPDTADTALVFDVEVMTKESPYPVMATAVSQNAWYSWVSPWLAQDGERYEMKSHLIPMGPRDGSAPPRLIICHNAGFDRAAVVDEYSLQSTNIRWLDTMSLHVATNGISSPQRAAWTEHYRARALKRLQAAMAEQQFEEDARAEIKQLLESRGMDDEALGAIRLQALGELSEELQASLQESTMVFDSTLSAPDTLMDDDQSQVLWQDITSKNSLADVAALHCGIHLEKETRNVFIDGTPREEVWAQLPSLLAYCATDVSTTFAVFKKVWPAFIKSCPHPVTVAGVLGLGSTFLPVDTSWVRYQENAQAKFKEMNARVVSTLKDMAESLMQAGVEAIENDASRDDRWWETDPWYGQLDWSPKKPKLIDPSTMVPLWWRDKIANAKSLLSARIKVVPLLLQLRCDGNPVCLSENGKQWVVLMKGEKVPLPGSPLSQAVLKKHAITSDAGTLGEEILEAISQGSDRVSDLLRQLADHVRTLGPGKDPRLQQLPWQAVPYQDPTLPAPWWPKWYWDLYDSACQDLDITIRAKVAPLLLKIAWDGAPVFRSREHGWVYRTTVPKEAQAPLTFTHEADAHLCTGYFYKLPHANGDGSNVGNPFSKSFLPYFESGRLKSLHGERGGEAARDALEMNAQCSYWISAHDRIEKQFVVWDGEADTRMGFTGPTSNYGLILPQVISMGTVTRRAIEKTWLTASNAKKNRIGSELKSMIKAPPGWSIVGADVDSEELWICSVMGDAQFGIHGATAIGWMTLEGSKAEGTDLHSKTASILGTSRNQAKVFNYSRIYGAGIRHAMHLLLKANPSMPVEEAGRRAKQLYAATKGQTTRSNALFGRKFWYGGTESFVFNKLEEIALSDEPKTPALDCGITAALSKRFLPKGRGQSRQDYMPSRINWVVQSSGVDYLHLLLTAMDHLCSTYDIQARFMLSVHDEVRYLARDEDRYRAALALQVANLWTRSMFAFKLNMDDLPESCAFFAAVDIDHVLRKEVDDPCVTPSQPEPIPPGESLDIHAILARTNGSLFSDQRPMPQAESIQDIAHIPGTLPQYDPGVPTYVPSSQQHRCVGERGLLFLQAQATTNIDEIRTLDRRIRRRQSAAMTPNKSRMYSTKVHATIKVEGATFLALEAMLPPRPLRRKVLARQQSQPRIPRPQPRPPRKPKDPSRRIHISGALLPPSLFNKPMLRYKPEQPLSMTMMIRARRRARLRRLQQWDEVQEMKQLTSVEAATHPHDAFYARPHDWRTYETTNND</sequence>
<dbReference type="Gene3D" id="3.30.70.370">
    <property type="match status" value="1"/>
</dbReference>
<dbReference type="InterPro" id="IPR001098">
    <property type="entry name" value="DNA-dir_DNA_pol_A_palm_dom"/>
</dbReference>
<keyword evidence="8" id="KW-0460">Magnesium</keyword>
<keyword evidence="10" id="KW-0238">DNA-binding</keyword>
<comment type="similarity">
    <text evidence="3">Belongs to the DNA polymerase type-A family.</text>
</comment>
<dbReference type="RefSeq" id="XP_017990434.1">
    <property type="nucleotide sequence ID" value="XM_018135804.1"/>
</dbReference>
<dbReference type="SMART" id="SM00482">
    <property type="entry name" value="POLAc"/>
    <property type="match status" value="1"/>
</dbReference>
<keyword evidence="9 15" id="KW-0239">DNA-directed DNA polymerase</keyword>
<feature type="domain" description="DNA-directed DNA polymerase family A palm" evidence="14">
    <location>
        <begin position="870"/>
        <end position="1106"/>
    </location>
</feature>
<evidence type="ECO:0000256" key="12">
    <source>
        <dbReference type="ARBA" id="ARBA00031966"/>
    </source>
</evidence>